<comment type="similarity">
    <text evidence="1 12 13">Belongs to the ATPase B chain family.</text>
</comment>
<evidence type="ECO:0000313" key="16">
    <source>
        <dbReference type="Proteomes" id="UP000176803"/>
    </source>
</evidence>
<evidence type="ECO:0000256" key="12">
    <source>
        <dbReference type="HAMAP-Rule" id="MF_01398"/>
    </source>
</evidence>
<dbReference type="InterPro" id="IPR028987">
    <property type="entry name" value="ATP_synth_B-like_membr_sf"/>
</dbReference>
<evidence type="ECO:0000256" key="13">
    <source>
        <dbReference type="RuleBase" id="RU003848"/>
    </source>
</evidence>
<dbReference type="PANTHER" id="PTHR33445">
    <property type="entry name" value="ATP SYNTHASE SUBUNIT B', CHLOROPLASTIC"/>
    <property type="match status" value="1"/>
</dbReference>
<keyword evidence="2 12" id="KW-0813">Transport</keyword>
<dbReference type="AlphaFoldDB" id="A0A1F7I420"/>
<dbReference type="GO" id="GO:0046961">
    <property type="term" value="F:proton-transporting ATPase activity, rotational mechanism"/>
    <property type="evidence" value="ECO:0007669"/>
    <property type="project" value="TreeGrafter"/>
</dbReference>
<name>A0A1F7I420_9BACT</name>
<comment type="subunit">
    <text evidence="12">F-type ATPases have 2 components, F(1) - the catalytic core - and F(0) - the membrane proton channel. F(1) has five subunits: alpha(3), beta(3), gamma(1), delta(1), epsilon(1). F(0) has three main subunits: a(1), b(2) and c(10-14). The alpha and beta chains form an alternating ring which encloses part of the gamma chain. F(1) is attached to F(0) by a central stalk formed by the gamma and epsilon chains, while a peripheral stalk is formed by the delta and b chains.</text>
</comment>
<reference evidence="15 16" key="1">
    <citation type="journal article" date="2016" name="Nat. Commun.">
        <title>Thousands of microbial genomes shed light on interconnected biogeochemical processes in an aquifer system.</title>
        <authorList>
            <person name="Anantharaman K."/>
            <person name="Brown C.T."/>
            <person name="Hug L.A."/>
            <person name="Sharon I."/>
            <person name="Castelle C.J."/>
            <person name="Probst A.J."/>
            <person name="Thomas B.C."/>
            <person name="Singh A."/>
            <person name="Wilkins M.J."/>
            <person name="Karaoz U."/>
            <person name="Brodie E.L."/>
            <person name="Williams K.H."/>
            <person name="Hubbard S.S."/>
            <person name="Banfield J.F."/>
        </authorList>
    </citation>
    <scope>NUCLEOTIDE SEQUENCE [LARGE SCALE GENOMIC DNA]</scope>
</reference>
<dbReference type="PANTHER" id="PTHR33445:SF1">
    <property type="entry name" value="ATP SYNTHASE SUBUNIT B"/>
    <property type="match status" value="1"/>
</dbReference>
<evidence type="ECO:0000256" key="4">
    <source>
        <dbReference type="ARBA" id="ARBA00022692"/>
    </source>
</evidence>
<evidence type="ECO:0000256" key="10">
    <source>
        <dbReference type="ARBA" id="ARBA00025198"/>
    </source>
</evidence>
<dbReference type="GO" id="GO:0046933">
    <property type="term" value="F:proton-transporting ATP synthase activity, rotational mechanism"/>
    <property type="evidence" value="ECO:0007669"/>
    <property type="project" value="UniProtKB-UniRule"/>
</dbReference>
<evidence type="ECO:0000256" key="1">
    <source>
        <dbReference type="ARBA" id="ARBA00005513"/>
    </source>
</evidence>
<keyword evidence="4 12" id="KW-0812">Transmembrane</keyword>
<dbReference type="Pfam" id="PF00430">
    <property type="entry name" value="ATP-synt_B"/>
    <property type="match status" value="1"/>
</dbReference>
<keyword evidence="7 12" id="KW-0406">Ion transport</keyword>
<evidence type="ECO:0000256" key="6">
    <source>
        <dbReference type="ARBA" id="ARBA00022989"/>
    </source>
</evidence>
<evidence type="ECO:0000256" key="7">
    <source>
        <dbReference type="ARBA" id="ARBA00023065"/>
    </source>
</evidence>
<keyword evidence="9 12" id="KW-0066">ATP synthesis</keyword>
<dbReference type="Proteomes" id="UP000176803">
    <property type="component" value="Unassembled WGS sequence"/>
</dbReference>
<evidence type="ECO:0000256" key="3">
    <source>
        <dbReference type="ARBA" id="ARBA00022547"/>
    </source>
</evidence>
<evidence type="ECO:0000256" key="9">
    <source>
        <dbReference type="ARBA" id="ARBA00023310"/>
    </source>
</evidence>
<dbReference type="GO" id="GO:0012505">
    <property type="term" value="C:endomembrane system"/>
    <property type="evidence" value="ECO:0007669"/>
    <property type="project" value="UniProtKB-SubCell"/>
</dbReference>
<proteinExistence type="inferred from homology"/>
<dbReference type="GO" id="GO:0045259">
    <property type="term" value="C:proton-transporting ATP synthase complex"/>
    <property type="evidence" value="ECO:0007669"/>
    <property type="project" value="UniProtKB-KW"/>
</dbReference>
<feature type="transmembrane region" description="Helical" evidence="12">
    <location>
        <begin position="6"/>
        <end position="25"/>
    </location>
</feature>
<evidence type="ECO:0000256" key="5">
    <source>
        <dbReference type="ARBA" id="ARBA00022781"/>
    </source>
</evidence>
<dbReference type="InterPro" id="IPR002146">
    <property type="entry name" value="ATP_synth_b/b'su_bac/chlpt"/>
</dbReference>
<feature type="coiled-coil region" evidence="14">
    <location>
        <begin position="34"/>
        <end position="126"/>
    </location>
</feature>
<comment type="function">
    <text evidence="10 12">F(1)F(0) ATP synthase produces ATP from ADP in the presence of a proton or sodium gradient. F-type ATPases consist of two structural domains, F(1) containing the extramembraneous catalytic core and F(0) containing the membrane proton channel, linked together by a central stalk and a peripheral stalk. During catalysis, ATP synthesis in the catalytic domain of F(1) is coupled via a rotary mechanism of the central stalk subunits to proton translocation.</text>
</comment>
<comment type="function">
    <text evidence="12">Component of the F(0) channel, it forms part of the peripheral stalk, linking F(1) to F(0).</text>
</comment>
<dbReference type="HAMAP" id="MF_01398">
    <property type="entry name" value="ATP_synth_b_bprime"/>
    <property type="match status" value="1"/>
</dbReference>
<sequence>MENLGIDYKLIIAQLINFAILFFVFQKFMSKPFLHFLKEEKRKEEEKNQMLGKLNAETEKYAQKEKEMAVKQKKEMEAVIKEAKAEAVKLKDEMMAKAQKEAKDILDKTKLQLDEERQQMIREIKEKVADVSTLMVGKALQNYLSDDDQKKITQNILSNLPESSKLE</sequence>
<accession>A0A1F7I420</accession>
<dbReference type="CDD" id="cd06503">
    <property type="entry name" value="ATP-synt_Fo_b"/>
    <property type="match status" value="1"/>
</dbReference>
<keyword evidence="6 12" id="KW-1133">Transmembrane helix</keyword>
<evidence type="ECO:0000313" key="15">
    <source>
        <dbReference type="EMBL" id="OGK38135.1"/>
    </source>
</evidence>
<evidence type="ECO:0000256" key="2">
    <source>
        <dbReference type="ARBA" id="ARBA00022448"/>
    </source>
</evidence>
<evidence type="ECO:0000256" key="8">
    <source>
        <dbReference type="ARBA" id="ARBA00023136"/>
    </source>
</evidence>
<comment type="subcellular location">
    <subcellularLocation>
        <location evidence="12">Cell membrane</location>
        <topology evidence="12">Single-pass membrane protein</topology>
    </subcellularLocation>
    <subcellularLocation>
        <location evidence="11">Endomembrane system</location>
        <topology evidence="11">Single-pass membrane protein</topology>
    </subcellularLocation>
</comment>
<dbReference type="GO" id="GO:0005886">
    <property type="term" value="C:plasma membrane"/>
    <property type="evidence" value="ECO:0007669"/>
    <property type="project" value="UniProtKB-SubCell"/>
</dbReference>
<protein>
    <recommendedName>
        <fullName evidence="12">ATP synthase subunit b</fullName>
    </recommendedName>
    <alternativeName>
        <fullName evidence="12">ATP synthase F(0) sector subunit b</fullName>
    </alternativeName>
    <alternativeName>
        <fullName evidence="12">ATPase subunit I</fullName>
    </alternativeName>
    <alternativeName>
        <fullName evidence="12">F-type ATPase subunit b</fullName>
        <shortName evidence="12">F-ATPase subunit b</shortName>
    </alternativeName>
</protein>
<dbReference type="SUPFAM" id="SSF81573">
    <property type="entry name" value="F1F0 ATP synthase subunit B, membrane domain"/>
    <property type="match status" value="1"/>
</dbReference>
<keyword evidence="12" id="KW-1003">Cell membrane</keyword>
<keyword evidence="8 12" id="KW-0472">Membrane</keyword>
<dbReference type="InterPro" id="IPR050059">
    <property type="entry name" value="ATP_synthase_B_chain"/>
</dbReference>
<keyword evidence="3 12" id="KW-0138">CF(0)</keyword>
<keyword evidence="5 12" id="KW-0375">Hydrogen ion transport</keyword>
<comment type="caution">
    <text evidence="15">The sequence shown here is derived from an EMBL/GenBank/DDBJ whole genome shotgun (WGS) entry which is preliminary data.</text>
</comment>
<keyword evidence="14" id="KW-0175">Coiled coil</keyword>
<organism evidence="15 16">
    <name type="scientific">Candidatus Roizmanbacteria bacterium RIFCSPHIGHO2_12_FULL_41_11</name>
    <dbReference type="NCBI Taxonomy" id="1802052"/>
    <lineage>
        <taxon>Bacteria</taxon>
        <taxon>Candidatus Roizmaniibacteriota</taxon>
    </lineage>
</organism>
<evidence type="ECO:0000256" key="14">
    <source>
        <dbReference type="SAM" id="Coils"/>
    </source>
</evidence>
<dbReference type="EMBL" id="MGAC01000022">
    <property type="protein sequence ID" value="OGK38135.1"/>
    <property type="molecule type" value="Genomic_DNA"/>
</dbReference>
<evidence type="ECO:0000256" key="11">
    <source>
        <dbReference type="ARBA" id="ARBA00037847"/>
    </source>
</evidence>
<gene>
    <name evidence="12" type="primary">atpF</name>
    <name evidence="15" type="ORF">A3F03_05055</name>
</gene>